<name>A0A6A2XJR0_HIBSY</name>
<evidence type="ECO:0000313" key="1">
    <source>
        <dbReference type="EMBL" id="KAE8675768.1"/>
    </source>
</evidence>
<comment type="caution">
    <text evidence="1">The sequence shown here is derived from an EMBL/GenBank/DDBJ whole genome shotgun (WGS) entry which is preliminary data.</text>
</comment>
<dbReference type="AlphaFoldDB" id="A0A6A2XJR0"/>
<dbReference type="EMBL" id="VEPZ02001393">
    <property type="protein sequence ID" value="KAE8675768.1"/>
    <property type="molecule type" value="Genomic_DNA"/>
</dbReference>
<proteinExistence type="predicted"/>
<reference evidence="1" key="1">
    <citation type="submission" date="2019-09" db="EMBL/GenBank/DDBJ databases">
        <title>Draft genome information of white flower Hibiscus syriacus.</title>
        <authorList>
            <person name="Kim Y.-M."/>
        </authorList>
    </citation>
    <scope>NUCLEOTIDE SEQUENCE [LARGE SCALE GENOMIC DNA]</scope>
    <source>
        <strain evidence="1">YM2019G1</strain>
    </source>
</reference>
<organism evidence="1 2">
    <name type="scientific">Hibiscus syriacus</name>
    <name type="common">Rose of Sharon</name>
    <dbReference type="NCBI Taxonomy" id="106335"/>
    <lineage>
        <taxon>Eukaryota</taxon>
        <taxon>Viridiplantae</taxon>
        <taxon>Streptophyta</taxon>
        <taxon>Embryophyta</taxon>
        <taxon>Tracheophyta</taxon>
        <taxon>Spermatophyta</taxon>
        <taxon>Magnoliopsida</taxon>
        <taxon>eudicotyledons</taxon>
        <taxon>Gunneridae</taxon>
        <taxon>Pentapetalae</taxon>
        <taxon>rosids</taxon>
        <taxon>malvids</taxon>
        <taxon>Malvales</taxon>
        <taxon>Malvaceae</taxon>
        <taxon>Malvoideae</taxon>
        <taxon>Hibiscus</taxon>
    </lineage>
</organism>
<accession>A0A6A2XJR0</accession>
<sequence length="117" mass="13139">MGPFRDISFSFLNLSAMDFMAPKKKDHTVVVECRGHDAARFHNINHAHGWEQDVVDMVEQKEVKNKISILFVCDTLKSDKTAEEHIKQFMAILSGIDAVVNIGPMSISGMDFETDIA</sequence>
<dbReference type="PANTHER" id="PTHR37738:SF1">
    <property type="entry name" value="OS03G0257000 PROTEIN"/>
    <property type="match status" value="1"/>
</dbReference>
<dbReference type="Proteomes" id="UP000436088">
    <property type="component" value="Unassembled WGS sequence"/>
</dbReference>
<evidence type="ECO:0000313" key="2">
    <source>
        <dbReference type="Proteomes" id="UP000436088"/>
    </source>
</evidence>
<dbReference type="PANTHER" id="PTHR37738">
    <property type="entry name" value="OS03G0209700 PROTEIN"/>
    <property type="match status" value="1"/>
</dbReference>
<gene>
    <name evidence="1" type="ORF">F3Y22_tig00111644pilonHSYRG00100</name>
</gene>
<protein>
    <submittedName>
        <fullName evidence="1">Pentatricopeptide repeat superfamily protein, putative isoform 1</fullName>
    </submittedName>
</protein>
<keyword evidence="2" id="KW-1185">Reference proteome</keyword>